<protein>
    <recommendedName>
        <fullName evidence="6">Osiris 21</fullName>
    </recommendedName>
</protein>
<dbReference type="Proteomes" id="UP000027135">
    <property type="component" value="Unassembled WGS sequence"/>
</dbReference>
<keyword evidence="2" id="KW-0812">Transmembrane</keyword>
<keyword evidence="5" id="KW-1185">Reference proteome</keyword>
<dbReference type="eggNOG" id="ENOG502S4RJ">
    <property type="taxonomic scope" value="Eukaryota"/>
</dbReference>
<evidence type="ECO:0000256" key="3">
    <source>
        <dbReference type="SAM" id="SignalP"/>
    </source>
</evidence>
<evidence type="ECO:0000256" key="1">
    <source>
        <dbReference type="SAM" id="MobiDB-lite"/>
    </source>
</evidence>
<dbReference type="PANTHER" id="PTHR21879:SF24">
    <property type="entry name" value="OSIRIS 10B"/>
    <property type="match status" value="1"/>
</dbReference>
<keyword evidence="2" id="KW-0472">Membrane</keyword>
<accession>A0A067RHW8</accession>
<dbReference type="EMBL" id="KK852623">
    <property type="protein sequence ID" value="KDR19951.1"/>
    <property type="molecule type" value="Genomic_DNA"/>
</dbReference>
<reference evidence="4 5" key="1">
    <citation type="journal article" date="2014" name="Nat. Commun.">
        <title>Molecular traces of alternative social organization in a termite genome.</title>
        <authorList>
            <person name="Terrapon N."/>
            <person name="Li C."/>
            <person name="Robertson H.M."/>
            <person name="Ji L."/>
            <person name="Meng X."/>
            <person name="Booth W."/>
            <person name="Chen Z."/>
            <person name="Childers C.P."/>
            <person name="Glastad K.M."/>
            <person name="Gokhale K."/>
            <person name="Gowin J."/>
            <person name="Gronenberg W."/>
            <person name="Hermansen R.A."/>
            <person name="Hu H."/>
            <person name="Hunt B.G."/>
            <person name="Huylmans A.K."/>
            <person name="Khalil S.M."/>
            <person name="Mitchell R.D."/>
            <person name="Munoz-Torres M.C."/>
            <person name="Mustard J.A."/>
            <person name="Pan H."/>
            <person name="Reese J.T."/>
            <person name="Scharf M.E."/>
            <person name="Sun F."/>
            <person name="Vogel H."/>
            <person name="Xiao J."/>
            <person name="Yang W."/>
            <person name="Yang Z."/>
            <person name="Yang Z."/>
            <person name="Zhou J."/>
            <person name="Zhu J."/>
            <person name="Brent C.S."/>
            <person name="Elsik C.G."/>
            <person name="Goodisman M.A."/>
            <person name="Liberles D.A."/>
            <person name="Roe R.M."/>
            <person name="Vargo E.L."/>
            <person name="Vilcinskas A."/>
            <person name="Wang J."/>
            <person name="Bornberg-Bauer E."/>
            <person name="Korb J."/>
            <person name="Zhang G."/>
            <person name="Liebig J."/>
        </authorList>
    </citation>
    <scope>NUCLEOTIDE SEQUENCE [LARGE SCALE GENOMIC DNA]</scope>
    <source>
        <tissue evidence="4">Whole organism</tissue>
    </source>
</reference>
<keyword evidence="2" id="KW-1133">Transmembrane helix</keyword>
<dbReference type="InParanoid" id="A0A067RHW8"/>
<evidence type="ECO:0000256" key="2">
    <source>
        <dbReference type="SAM" id="Phobius"/>
    </source>
</evidence>
<organism evidence="4 5">
    <name type="scientific">Zootermopsis nevadensis</name>
    <name type="common">Dampwood termite</name>
    <dbReference type="NCBI Taxonomy" id="136037"/>
    <lineage>
        <taxon>Eukaryota</taxon>
        <taxon>Metazoa</taxon>
        <taxon>Ecdysozoa</taxon>
        <taxon>Arthropoda</taxon>
        <taxon>Hexapoda</taxon>
        <taxon>Insecta</taxon>
        <taxon>Pterygota</taxon>
        <taxon>Neoptera</taxon>
        <taxon>Polyneoptera</taxon>
        <taxon>Dictyoptera</taxon>
        <taxon>Blattodea</taxon>
        <taxon>Blattoidea</taxon>
        <taxon>Termitoidae</taxon>
        <taxon>Termopsidae</taxon>
        <taxon>Zootermopsis</taxon>
    </lineage>
</organism>
<evidence type="ECO:0008006" key="6">
    <source>
        <dbReference type="Google" id="ProtNLM"/>
    </source>
</evidence>
<dbReference type="InterPro" id="IPR012464">
    <property type="entry name" value="DUF1676"/>
</dbReference>
<evidence type="ECO:0000313" key="4">
    <source>
        <dbReference type="EMBL" id="KDR19951.1"/>
    </source>
</evidence>
<feature type="chain" id="PRO_5001645229" description="Osiris 21" evidence="3">
    <location>
        <begin position="18"/>
        <end position="256"/>
    </location>
</feature>
<feature type="transmembrane region" description="Helical" evidence="2">
    <location>
        <begin position="156"/>
        <end position="174"/>
    </location>
</feature>
<dbReference type="AlphaFoldDB" id="A0A067RHW8"/>
<evidence type="ECO:0000313" key="5">
    <source>
        <dbReference type="Proteomes" id="UP000027135"/>
    </source>
</evidence>
<feature type="region of interest" description="Disordered" evidence="1">
    <location>
        <begin position="89"/>
        <end position="112"/>
    </location>
</feature>
<dbReference type="PANTHER" id="PTHR21879">
    <property type="entry name" value="FI03362P-RELATED-RELATED"/>
    <property type="match status" value="1"/>
</dbReference>
<gene>
    <name evidence="4" type="ORF">L798_05229</name>
</gene>
<sequence>MKLYYILLVFVVCGVMGQSKPETDETINEVEDNGNWKLLYRLFVDCAKTQDVSVCLKMKAVTFMDRAVSLKIPLMINDYISLARDPAYKEGPQGRSMQPLSETQLDESLPKSAEERGERLDELLQEKLNSFLQSRTLQLNFPADIFEGRKRKKGGGYLLAAGAAMAAMMAQMFMGKIALIAGKALLVAKIALVLSAIVGLKKLFGSSGGGESHPQVVYASGGHEHGMWQGRGISSDPLLAHDMAYRAHKTENASDN</sequence>
<proteinExistence type="predicted"/>
<keyword evidence="3" id="KW-0732">Signal</keyword>
<feature type="transmembrane region" description="Helical" evidence="2">
    <location>
        <begin position="180"/>
        <end position="200"/>
    </location>
</feature>
<dbReference type="GO" id="GO:0016020">
    <property type="term" value="C:membrane"/>
    <property type="evidence" value="ECO:0007669"/>
    <property type="project" value="TreeGrafter"/>
</dbReference>
<name>A0A067RHW8_ZOONE</name>
<dbReference type="OMA" id="EKNTFNC"/>
<dbReference type="Pfam" id="PF07898">
    <property type="entry name" value="DUF1676"/>
    <property type="match status" value="1"/>
</dbReference>
<feature type="signal peptide" evidence="3">
    <location>
        <begin position="1"/>
        <end position="17"/>
    </location>
</feature>